<evidence type="ECO:0000256" key="1">
    <source>
        <dbReference type="SAM" id="Phobius"/>
    </source>
</evidence>
<evidence type="ECO:0000313" key="2">
    <source>
        <dbReference type="EMBL" id="PMD54400.1"/>
    </source>
</evidence>
<keyword evidence="1" id="KW-0472">Membrane</keyword>
<keyword evidence="1" id="KW-1133">Transmembrane helix</keyword>
<dbReference type="AlphaFoldDB" id="A0A2J6SUF5"/>
<sequence>MPNLNISSLKSSQFCQCLTRCWKPVNPLYWPNLLGPIGLFHASFFLKLFLSKSYFRTPKSRCSMGSLYYKTSIDRHLSEKFCIEAEARCRCMLTTVSQRLKYEILSVSKFTGTGF</sequence>
<reference evidence="2 3" key="1">
    <citation type="submission" date="2016-04" db="EMBL/GenBank/DDBJ databases">
        <title>A degradative enzymes factory behind the ericoid mycorrhizal symbiosis.</title>
        <authorList>
            <consortium name="DOE Joint Genome Institute"/>
            <person name="Martino E."/>
            <person name="Morin E."/>
            <person name="Grelet G."/>
            <person name="Kuo A."/>
            <person name="Kohler A."/>
            <person name="Daghino S."/>
            <person name="Barry K."/>
            <person name="Choi C."/>
            <person name="Cichocki N."/>
            <person name="Clum A."/>
            <person name="Copeland A."/>
            <person name="Hainaut M."/>
            <person name="Haridas S."/>
            <person name="Labutti K."/>
            <person name="Lindquist E."/>
            <person name="Lipzen A."/>
            <person name="Khouja H.-R."/>
            <person name="Murat C."/>
            <person name="Ohm R."/>
            <person name="Olson A."/>
            <person name="Spatafora J."/>
            <person name="Veneault-Fourrey C."/>
            <person name="Henrissat B."/>
            <person name="Grigoriev I."/>
            <person name="Martin F."/>
            <person name="Perotto S."/>
        </authorList>
    </citation>
    <scope>NUCLEOTIDE SEQUENCE [LARGE SCALE GENOMIC DNA]</scope>
    <source>
        <strain evidence="2 3">E</strain>
    </source>
</reference>
<proteinExistence type="predicted"/>
<protein>
    <submittedName>
        <fullName evidence="2">Uncharacterized protein</fullName>
    </submittedName>
</protein>
<dbReference type="EMBL" id="KZ613865">
    <property type="protein sequence ID" value="PMD54400.1"/>
    <property type="molecule type" value="Genomic_DNA"/>
</dbReference>
<keyword evidence="3" id="KW-1185">Reference proteome</keyword>
<feature type="transmembrane region" description="Helical" evidence="1">
    <location>
        <begin position="28"/>
        <end position="50"/>
    </location>
</feature>
<accession>A0A2J6SUF5</accession>
<organism evidence="2 3">
    <name type="scientific">Hyaloscypha bicolor E</name>
    <dbReference type="NCBI Taxonomy" id="1095630"/>
    <lineage>
        <taxon>Eukaryota</taxon>
        <taxon>Fungi</taxon>
        <taxon>Dikarya</taxon>
        <taxon>Ascomycota</taxon>
        <taxon>Pezizomycotina</taxon>
        <taxon>Leotiomycetes</taxon>
        <taxon>Helotiales</taxon>
        <taxon>Hyaloscyphaceae</taxon>
        <taxon>Hyaloscypha</taxon>
        <taxon>Hyaloscypha bicolor</taxon>
    </lineage>
</organism>
<dbReference type="InParanoid" id="A0A2J6SUF5"/>
<dbReference type="GeneID" id="36578520"/>
<gene>
    <name evidence="2" type="ORF">K444DRAFT_128948</name>
</gene>
<keyword evidence="1" id="KW-0812">Transmembrane</keyword>
<dbReference type="Proteomes" id="UP000235371">
    <property type="component" value="Unassembled WGS sequence"/>
</dbReference>
<evidence type="ECO:0000313" key="3">
    <source>
        <dbReference type="Proteomes" id="UP000235371"/>
    </source>
</evidence>
<dbReference type="RefSeq" id="XP_024731304.1">
    <property type="nucleotide sequence ID" value="XM_024870438.1"/>
</dbReference>
<name>A0A2J6SUF5_9HELO</name>